<comment type="caution">
    <text evidence="2">The sequence shown here is derived from an EMBL/GenBank/DDBJ whole genome shotgun (WGS) entry which is preliminary data.</text>
</comment>
<dbReference type="Proteomes" id="UP000078240">
    <property type="component" value="Unassembled WGS sequence"/>
</dbReference>
<feature type="compositionally biased region" description="Polar residues" evidence="1">
    <location>
        <begin position="1"/>
        <end position="15"/>
    </location>
</feature>
<dbReference type="EMBL" id="LSBH01000003">
    <property type="protein sequence ID" value="OAQ81897.1"/>
    <property type="molecule type" value="Genomic_DNA"/>
</dbReference>
<evidence type="ECO:0000256" key="1">
    <source>
        <dbReference type="SAM" id="MobiDB-lite"/>
    </source>
</evidence>
<proteinExistence type="predicted"/>
<sequence length="123" mass="13230">MPAPQVQSGGSNGRSCQHPRCREPVRIGGGHVSLSQPPLPPPVGFVAAKVPPPSGGHYFWCGRPAVRMSGKSEHDQRHFNAVTWQSAPPSIDARTARTHTYSLLPNPQQIQAACLDATKAYDL</sequence>
<protein>
    <submittedName>
        <fullName evidence="2">Uncharacterized protein</fullName>
    </submittedName>
</protein>
<gene>
    <name evidence="2" type="ORF">VFPBJ_04481</name>
</gene>
<evidence type="ECO:0000313" key="2">
    <source>
        <dbReference type="EMBL" id="OAQ81897.1"/>
    </source>
</evidence>
<accession>A0A179GVB7</accession>
<feature type="region of interest" description="Disordered" evidence="1">
    <location>
        <begin position="1"/>
        <end position="36"/>
    </location>
</feature>
<organism evidence="2 3">
    <name type="scientific">Purpureocillium lilacinum</name>
    <name type="common">Paecilomyces lilacinus</name>
    <dbReference type="NCBI Taxonomy" id="33203"/>
    <lineage>
        <taxon>Eukaryota</taxon>
        <taxon>Fungi</taxon>
        <taxon>Dikarya</taxon>
        <taxon>Ascomycota</taxon>
        <taxon>Pezizomycotina</taxon>
        <taxon>Sordariomycetes</taxon>
        <taxon>Hypocreomycetidae</taxon>
        <taxon>Hypocreales</taxon>
        <taxon>Ophiocordycipitaceae</taxon>
        <taxon>Purpureocillium</taxon>
    </lineage>
</organism>
<dbReference type="AlphaFoldDB" id="A0A179GVB7"/>
<evidence type="ECO:0000313" key="3">
    <source>
        <dbReference type="Proteomes" id="UP000078240"/>
    </source>
</evidence>
<reference evidence="2 3" key="1">
    <citation type="submission" date="2016-01" db="EMBL/GenBank/DDBJ databases">
        <title>Biosynthesis of antibiotic leucinostatins and their inhibition on Phytophthora in bio-control Purpureocillium lilacinum.</title>
        <authorList>
            <person name="Wang G."/>
            <person name="Liu Z."/>
            <person name="Lin R."/>
            <person name="Li E."/>
            <person name="Mao Z."/>
            <person name="Ling J."/>
            <person name="Yin W."/>
            <person name="Xie B."/>
        </authorList>
    </citation>
    <scope>NUCLEOTIDE SEQUENCE [LARGE SCALE GENOMIC DNA]</scope>
    <source>
        <strain evidence="2">PLBJ-1</strain>
    </source>
</reference>
<name>A0A179GVB7_PURLI</name>